<sequence length="129" mass="14166">MSCSFSNQVLAQVELWREKGSGKYDTNKFRKKWLTCHLFKFNSATLAILAVAAKLPVDLTSSMPSALDQLSKLTGTAFICICMAFLMPSPGLTSFSESISNMISLTIFVITVLINVCTQMRTGVKQITS</sequence>
<evidence type="ECO:0000256" key="1">
    <source>
        <dbReference type="SAM" id="Phobius"/>
    </source>
</evidence>
<proteinExistence type="predicted"/>
<organism evidence="2 3">
    <name type="scientific">Stephania yunnanensis</name>
    <dbReference type="NCBI Taxonomy" id="152371"/>
    <lineage>
        <taxon>Eukaryota</taxon>
        <taxon>Viridiplantae</taxon>
        <taxon>Streptophyta</taxon>
        <taxon>Embryophyta</taxon>
        <taxon>Tracheophyta</taxon>
        <taxon>Spermatophyta</taxon>
        <taxon>Magnoliopsida</taxon>
        <taxon>Ranunculales</taxon>
        <taxon>Menispermaceae</taxon>
        <taxon>Menispermoideae</taxon>
        <taxon>Cissampelideae</taxon>
        <taxon>Stephania</taxon>
    </lineage>
</organism>
<dbReference type="EMBL" id="JBBNAF010000003">
    <property type="protein sequence ID" value="KAK9159869.1"/>
    <property type="molecule type" value="Genomic_DNA"/>
</dbReference>
<dbReference type="AlphaFoldDB" id="A0AAP0KZJ9"/>
<feature type="transmembrane region" description="Helical" evidence="1">
    <location>
        <begin position="99"/>
        <end position="117"/>
    </location>
</feature>
<feature type="transmembrane region" description="Helical" evidence="1">
    <location>
        <begin position="38"/>
        <end position="57"/>
    </location>
</feature>
<keyword evidence="1" id="KW-1133">Transmembrane helix</keyword>
<dbReference type="Proteomes" id="UP001420932">
    <property type="component" value="Unassembled WGS sequence"/>
</dbReference>
<dbReference type="InterPro" id="IPR042172">
    <property type="entry name" value="Adenosylhomocyst_ase-like_sf"/>
</dbReference>
<protein>
    <submittedName>
        <fullName evidence="2">Uncharacterized protein</fullName>
    </submittedName>
</protein>
<dbReference type="PANTHER" id="PTHR35307:SF6">
    <property type="entry name" value="TRANSMEMBRANE PROTEIN"/>
    <property type="match status" value="1"/>
</dbReference>
<keyword evidence="1" id="KW-0812">Transmembrane</keyword>
<evidence type="ECO:0000313" key="2">
    <source>
        <dbReference type="EMBL" id="KAK9159869.1"/>
    </source>
</evidence>
<reference evidence="2 3" key="1">
    <citation type="submission" date="2024-01" db="EMBL/GenBank/DDBJ databases">
        <title>Genome assemblies of Stephania.</title>
        <authorList>
            <person name="Yang L."/>
        </authorList>
    </citation>
    <scope>NUCLEOTIDE SEQUENCE [LARGE SCALE GENOMIC DNA]</scope>
    <source>
        <strain evidence="2">YNDBR</strain>
        <tissue evidence="2">Leaf</tissue>
    </source>
</reference>
<feature type="transmembrane region" description="Helical" evidence="1">
    <location>
        <begin position="69"/>
        <end position="87"/>
    </location>
</feature>
<keyword evidence="1" id="KW-0472">Membrane</keyword>
<gene>
    <name evidence="2" type="ORF">Syun_006210</name>
</gene>
<keyword evidence="3" id="KW-1185">Reference proteome</keyword>
<comment type="caution">
    <text evidence="2">The sequence shown here is derived from an EMBL/GenBank/DDBJ whole genome shotgun (WGS) entry which is preliminary data.</text>
</comment>
<evidence type="ECO:0000313" key="3">
    <source>
        <dbReference type="Proteomes" id="UP001420932"/>
    </source>
</evidence>
<dbReference type="PANTHER" id="PTHR35307">
    <property type="entry name" value="PROTEIN, PUTATIVE-RELATED"/>
    <property type="match status" value="1"/>
</dbReference>
<accession>A0AAP0KZJ9</accession>
<dbReference type="Gene3D" id="3.40.50.1480">
    <property type="entry name" value="Adenosylhomocysteinase-like"/>
    <property type="match status" value="1"/>
</dbReference>
<name>A0AAP0KZJ9_9MAGN</name>